<dbReference type="EMBL" id="JAFEJT020000027">
    <property type="protein sequence ID" value="MCH9276129.1"/>
    <property type="molecule type" value="Genomic_DNA"/>
</dbReference>
<dbReference type="RefSeq" id="WP_241513830.1">
    <property type="nucleotide sequence ID" value="NZ_JAFEJT020000027.1"/>
</dbReference>
<keyword evidence="1" id="KW-1133">Transmembrane helix</keyword>
<sequence>MIFLICGIIQLATGIADLIAGITRPNFYQGLCGVIFLAWGITNLIIWHDERHDTIRRRTETIDSQLGQHLEDTL</sequence>
<accession>A0ABS9VVM6</accession>
<keyword evidence="1" id="KW-0812">Transmembrane</keyword>
<name>A0ABS9VVM6_9BIFI</name>
<keyword evidence="1" id="KW-0472">Membrane</keyword>
<organism evidence="2 3">
    <name type="scientific">Bifidobacterium amazonense</name>
    <dbReference type="NCBI Taxonomy" id="2809027"/>
    <lineage>
        <taxon>Bacteria</taxon>
        <taxon>Bacillati</taxon>
        <taxon>Actinomycetota</taxon>
        <taxon>Actinomycetes</taxon>
        <taxon>Bifidobacteriales</taxon>
        <taxon>Bifidobacteriaceae</taxon>
        <taxon>Bifidobacterium</taxon>
    </lineage>
</organism>
<reference evidence="2 3" key="1">
    <citation type="journal article" date="2021" name="Environ. Microbiol.">
        <title>Genetic insights into the dark matter of the mammalian gut microbiota through targeted genome reconstruction.</title>
        <authorList>
            <person name="Lugli G.A."/>
            <person name="Alessandri G."/>
            <person name="Milani C."/>
            <person name="Viappiani A."/>
            <person name="Fontana F."/>
            <person name="Tarracchini C."/>
            <person name="Mancabelli L."/>
            <person name="Argentini C."/>
            <person name="Ruiz L."/>
            <person name="Margolles A."/>
            <person name="van Sinderen D."/>
            <person name="Turroni F."/>
            <person name="Ventura M."/>
        </authorList>
    </citation>
    <scope>NUCLEOTIDE SEQUENCE [LARGE SCALE GENOMIC DNA]</scope>
    <source>
        <strain evidence="2 3">MA1</strain>
    </source>
</reference>
<evidence type="ECO:0000256" key="1">
    <source>
        <dbReference type="SAM" id="Phobius"/>
    </source>
</evidence>
<comment type="caution">
    <text evidence="2">The sequence shown here is derived from an EMBL/GenBank/DDBJ whole genome shotgun (WGS) entry which is preliminary data.</text>
</comment>
<feature type="transmembrane region" description="Helical" evidence="1">
    <location>
        <begin position="26"/>
        <end position="47"/>
    </location>
</feature>
<evidence type="ECO:0000313" key="2">
    <source>
        <dbReference type="EMBL" id="MCH9276129.1"/>
    </source>
</evidence>
<proteinExistence type="predicted"/>
<dbReference type="Proteomes" id="UP000710815">
    <property type="component" value="Unassembled WGS sequence"/>
</dbReference>
<protein>
    <submittedName>
        <fullName evidence="2">Uncharacterized protein</fullName>
    </submittedName>
</protein>
<evidence type="ECO:0000313" key="3">
    <source>
        <dbReference type="Proteomes" id="UP000710815"/>
    </source>
</evidence>
<gene>
    <name evidence="2" type="ORF">JS533_007580</name>
</gene>
<keyword evidence="3" id="KW-1185">Reference proteome</keyword>
<reference evidence="2 3" key="2">
    <citation type="journal article" date="2021" name="Syst. Appl. Microbiol.">
        <title>Phylogenetic classification of ten novel species belonging to the genus Bifidobacterium comprising B. phasiani sp. nov., B. pongonis sp. nov., B. saguinibicoloris sp. nov., B. colobi sp. nov., B. simiiventris sp. nov., B. santillanense sp. nov., B. miconis sp. nov., B. amazonense sp. nov., B. pluvialisilvae sp. nov., and B. miconisargentati sp. nov.</title>
        <authorList>
            <person name="Lugli G.A."/>
            <person name="Calvete-Torre I."/>
            <person name="Alessandri G."/>
            <person name="Milani C."/>
            <person name="Turroni F."/>
            <person name="Laiolo P."/>
            <person name="Ossiprandi M.C."/>
            <person name="Margolles A."/>
            <person name="Ruiz L."/>
            <person name="Ventura M."/>
        </authorList>
    </citation>
    <scope>NUCLEOTIDE SEQUENCE [LARGE SCALE GENOMIC DNA]</scope>
    <source>
        <strain evidence="2 3">MA1</strain>
    </source>
</reference>